<dbReference type="GO" id="GO:0004252">
    <property type="term" value="F:serine-type endopeptidase activity"/>
    <property type="evidence" value="ECO:0007669"/>
    <property type="project" value="InterPro"/>
</dbReference>
<dbReference type="PROSITE" id="PS00135">
    <property type="entry name" value="TRYPSIN_SER"/>
    <property type="match status" value="1"/>
</dbReference>
<feature type="region of interest" description="Disordered" evidence="9">
    <location>
        <begin position="887"/>
        <end position="919"/>
    </location>
</feature>
<dbReference type="CDD" id="cd00190">
    <property type="entry name" value="Tryp_SPc"/>
    <property type="match status" value="2"/>
</dbReference>
<dbReference type="PROSITE" id="PS50240">
    <property type="entry name" value="TRYPSIN_DOM"/>
    <property type="match status" value="3"/>
</dbReference>
<sequence>MQLSILFLVVLIFLSGPTAGGRIAVEKQAIDFPAQGQTEKNNPFIEWLAGLIGTSTTPAPENLTPPETCPTCKCGRTNRLTRIVGGQETQVNQYPWMAMLQYSGTFYCGGSLISDRHVLTAAHCVHGFNRNKISVVLMEHDRVSTTESMTMVSKVLRVIEHNGYNSNNYNSDIAILRLVTPMNIDEKLRPVCLPTPKKPFSGYDGIVTGWGATSENGAISTNLQEVTVPIMSNADCRKTGYGPTRITDNMMCAGYDEGKKDSCQGDSGGPMHVIKQNSTDNVHQIAGIVSWGEGCAKPNYPGVYTRVNRFGTWIRSNTLHSSNYTSNLYKPAASEKPAHDEQHPSNPGPIQHGLSNFLLVLSTLSNRPLSDQSTNSSSGGIVSGGIAAIQETFAQVGSSIQNSINSVFGSNQTNEISGSTSWNPDRPISTALATTSSSQPAFCPTNCTRVCGMPQQTAAQRIVGGADVTPHNKYPWIALLQYYDQKVGTGTLINDRVVITSGTIISNMIIFKHIKVSFGIFDPNTTSKNPAAKTFAVTRTKLHPQYSTSNQLNYNIGLLQLAIPVTITDSFMPICLPTTVDTFADTEAILAGYGARELGGESWKSLQSAAIPLYSFEECQLAYPNSTENNICGGIFGPASKEQHKTSCEGDEGAGLMYPWRNDPSFMTLIGITLQIPGVGCGRTNQPAIFTKLYAFLPWKHEEATAKSIELEDARVASIGSGDHSYVDKTSNLHTTINIANNLRDQNTNNFPPDSKWPVPQNAVEFGLYLSQAANNITKPSANVPPSLAFPPANDPQVLQAPIAYKPDRPNLIQQLVSNVQGNHSTNTFFIVPSSTTTTEATTSTGMNDPLLNPVPGIITASQSTANNATNTIQGITNLLSTNVQNGFFGSGNTQGNRPSNDEPASGSSNPLQGIIDGSQAVWNNGTGAAQNLAGQFGANVQNGLSNIFGINLNRPSNDEPATQSTEGASTTEAGTTASNEPTTSVTSGATTGSTETTVSASSTTAAPVTFLPLVSFVNNSQSLVNSSVLIQTVTSQLTSNLPTGLANIFLPRPTKTRETNTQEFPELVDDETQADTVLQDVPPPTPPSCPSCSRIDVESRNKYPWIVFLTYLDSPSGQGSLINDRAIVTTATIIESMPVKMHIRALLGVYNRANPNETVSTHHISTTYIHPGFKNTNQYANNIGLLILENALSSFQAICLPAPVPDSPPVAKATIIGWGAEYLGGPLANVLQQVELQMYASIICSMTAPQTTSKNLCGGTPQFTSNAGATCTAMGEWINSSNALKAAFSVFTVVMAYLMESSPVIVSCTSANSTVTSSKLWHVS</sequence>
<dbReference type="InterPro" id="IPR001254">
    <property type="entry name" value="Trypsin_dom"/>
</dbReference>
<dbReference type="Pfam" id="PF00089">
    <property type="entry name" value="Trypsin"/>
    <property type="match status" value="3"/>
</dbReference>
<feature type="compositionally biased region" description="Polar residues" evidence="9">
    <location>
        <begin position="954"/>
        <end position="964"/>
    </location>
</feature>
<reference evidence="13" key="1">
    <citation type="submission" date="2013-03" db="EMBL/GenBank/DDBJ databases">
        <title>The Genome Sequence of Anopheles minimus MINIMUS1.</title>
        <authorList>
            <consortium name="The Broad Institute Genomics Platform"/>
            <person name="Neafsey D.E."/>
            <person name="Walton C."/>
            <person name="Walker B."/>
            <person name="Young S.K."/>
            <person name="Zeng Q."/>
            <person name="Gargeya S."/>
            <person name="Fitzgerald M."/>
            <person name="Haas B."/>
            <person name="Abouelleil A."/>
            <person name="Allen A.W."/>
            <person name="Alvarado L."/>
            <person name="Arachchi H.M."/>
            <person name="Berlin A.M."/>
            <person name="Chapman S.B."/>
            <person name="Gainer-Dewar J."/>
            <person name="Goldberg J."/>
            <person name="Griggs A."/>
            <person name="Gujja S."/>
            <person name="Hansen M."/>
            <person name="Howarth C."/>
            <person name="Imamovic A."/>
            <person name="Ireland A."/>
            <person name="Larimer J."/>
            <person name="McCowan C."/>
            <person name="Murphy C."/>
            <person name="Pearson M."/>
            <person name="Poon T.W."/>
            <person name="Priest M."/>
            <person name="Roberts A."/>
            <person name="Saif S."/>
            <person name="Shea T."/>
            <person name="Sisk P."/>
            <person name="Sykes S."/>
            <person name="Wortman J."/>
            <person name="Nusbaum C."/>
            <person name="Birren B."/>
        </authorList>
    </citation>
    <scope>NUCLEOTIDE SEQUENCE [LARGE SCALE GENOMIC DNA]</scope>
    <source>
        <strain evidence="13">MINIMUS1</strain>
    </source>
</reference>
<dbReference type="FunFam" id="2.40.10.10:FF:000006">
    <property type="entry name" value="Serine proteinase stubble"/>
    <property type="match status" value="1"/>
</dbReference>
<evidence type="ECO:0000313" key="13">
    <source>
        <dbReference type="Proteomes" id="UP000075920"/>
    </source>
</evidence>
<feature type="compositionally biased region" description="Polar residues" evidence="9">
    <location>
        <begin position="887"/>
        <end position="899"/>
    </location>
</feature>
<accession>A0A182W3L7</accession>
<protein>
    <recommendedName>
        <fullName evidence="11">Peptidase S1 domain-containing protein</fullName>
    </recommendedName>
</protein>
<dbReference type="GO" id="GO:0016020">
    <property type="term" value="C:membrane"/>
    <property type="evidence" value="ECO:0007669"/>
    <property type="project" value="UniProtKB-SubCell"/>
</dbReference>
<evidence type="ECO:0000256" key="10">
    <source>
        <dbReference type="SAM" id="SignalP"/>
    </source>
</evidence>
<dbReference type="Gene3D" id="2.40.10.10">
    <property type="entry name" value="Trypsin-like serine proteases"/>
    <property type="match status" value="3"/>
</dbReference>
<comment type="subcellular location">
    <subcellularLocation>
        <location evidence="1">Membrane</location>
        <topology evidence="1">Single-pass type II membrane protein</topology>
    </subcellularLocation>
</comment>
<feature type="signal peptide" evidence="10">
    <location>
        <begin position="1"/>
        <end position="20"/>
    </location>
</feature>
<dbReference type="PROSITE" id="PS00134">
    <property type="entry name" value="TRYPSIN_HIS"/>
    <property type="match status" value="1"/>
</dbReference>
<proteinExistence type="inferred from homology"/>
<keyword evidence="13" id="KW-1185">Reference proteome</keyword>
<feature type="domain" description="Peptidase S1" evidence="11">
    <location>
        <begin position="462"/>
        <end position="705"/>
    </location>
</feature>
<organism evidence="12 13">
    <name type="scientific">Anopheles minimus</name>
    <dbReference type="NCBI Taxonomy" id="112268"/>
    <lineage>
        <taxon>Eukaryota</taxon>
        <taxon>Metazoa</taxon>
        <taxon>Ecdysozoa</taxon>
        <taxon>Arthropoda</taxon>
        <taxon>Hexapoda</taxon>
        <taxon>Insecta</taxon>
        <taxon>Pterygota</taxon>
        <taxon>Neoptera</taxon>
        <taxon>Endopterygota</taxon>
        <taxon>Diptera</taxon>
        <taxon>Nematocera</taxon>
        <taxon>Culicoidea</taxon>
        <taxon>Culicidae</taxon>
        <taxon>Anophelinae</taxon>
        <taxon>Anopheles</taxon>
    </lineage>
</organism>
<dbReference type="GO" id="GO:0006508">
    <property type="term" value="P:proteolysis"/>
    <property type="evidence" value="ECO:0007669"/>
    <property type="project" value="UniProtKB-KW"/>
</dbReference>
<evidence type="ECO:0000256" key="1">
    <source>
        <dbReference type="ARBA" id="ARBA00004606"/>
    </source>
</evidence>
<dbReference type="InterPro" id="IPR009003">
    <property type="entry name" value="Peptidase_S1_PA"/>
</dbReference>
<evidence type="ECO:0000256" key="2">
    <source>
        <dbReference type="ARBA" id="ARBA00022670"/>
    </source>
</evidence>
<evidence type="ECO:0000256" key="9">
    <source>
        <dbReference type="SAM" id="MobiDB-lite"/>
    </source>
</evidence>
<feature type="domain" description="Peptidase S1" evidence="11">
    <location>
        <begin position="1102"/>
        <end position="1272"/>
    </location>
</feature>
<evidence type="ECO:0000256" key="8">
    <source>
        <dbReference type="RuleBase" id="RU363034"/>
    </source>
</evidence>
<keyword evidence="2 8" id="KW-0645">Protease</keyword>
<dbReference type="InterPro" id="IPR001314">
    <property type="entry name" value="Peptidase_S1A"/>
</dbReference>
<keyword evidence="4 8" id="KW-0720">Serine protease</keyword>
<dbReference type="Proteomes" id="UP000075920">
    <property type="component" value="Unassembled WGS sequence"/>
</dbReference>
<dbReference type="EnsemblMetazoa" id="AMIN004928-RA">
    <property type="protein sequence ID" value="AMIN004928-PA"/>
    <property type="gene ID" value="AMIN004928"/>
</dbReference>
<keyword evidence="3 8" id="KW-0378">Hydrolase</keyword>
<dbReference type="InterPro" id="IPR043504">
    <property type="entry name" value="Peptidase_S1_PA_chymotrypsin"/>
</dbReference>
<feature type="compositionally biased region" description="Low complexity" evidence="9">
    <location>
        <begin position="965"/>
        <end position="1004"/>
    </location>
</feature>
<keyword evidence="5" id="KW-0812">Transmembrane</keyword>
<evidence type="ECO:0000259" key="11">
    <source>
        <dbReference type="PROSITE" id="PS50240"/>
    </source>
</evidence>
<dbReference type="PANTHER" id="PTHR24252">
    <property type="entry name" value="ACROSIN-RELATED"/>
    <property type="match status" value="1"/>
</dbReference>
<evidence type="ECO:0000256" key="6">
    <source>
        <dbReference type="ARBA" id="ARBA00023157"/>
    </source>
</evidence>
<evidence type="ECO:0000256" key="7">
    <source>
        <dbReference type="ARBA" id="ARBA00024195"/>
    </source>
</evidence>
<keyword evidence="6" id="KW-1015">Disulfide bond</keyword>
<dbReference type="VEuPathDB" id="VectorBase:AMIN004928"/>
<feature type="region of interest" description="Disordered" evidence="9">
    <location>
        <begin position="952"/>
        <end position="1004"/>
    </location>
</feature>
<keyword evidence="10" id="KW-0732">Signal</keyword>
<feature type="chain" id="PRO_5008140792" description="Peptidase S1 domain-containing protein" evidence="10">
    <location>
        <begin position="21"/>
        <end position="1325"/>
    </location>
</feature>
<dbReference type="STRING" id="112268.A0A182W3L7"/>
<evidence type="ECO:0000256" key="5">
    <source>
        <dbReference type="ARBA" id="ARBA00022968"/>
    </source>
</evidence>
<dbReference type="PANTHER" id="PTHR24252:SF7">
    <property type="entry name" value="HYALIN"/>
    <property type="match status" value="1"/>
</dbReference>
<dbReference type="SUPFAM" id="SSF50494">
    <property type="entry name" value="Trypsin-like serine proteases"/>
    <property type="match status" value="3"/>
</dbReference>
<name>A0A182W3L7_9DIPT</name>
<evidence type="ECO:0000256" key="3">
    <source>
        <dbReference type="ARBA" id="ARBA00022801"/>
    </source>
</evidence>
<dbReference type="InterPro" id="IPR033116">
    <property type="entry name" value="TRYPSIN_SER"/>
</dbReference>
<dbReference type="SMART" id="SM00020">
    <property type="entry name" value="Tryp_SPc"/>
    <property type="match status" value="3"/>
</dbReference>
<keyword evidence="5" id="KW-0735">Signal-anchor</keyword>
<dbReference type="PRINTS" id="PR00722">
    <property type="entry name" value="CHYMOTRYPSIN"/>
</dbReference>
<evidence type="ECO:0000256" key="4">
    <source>
        <dbReference type="ARBA" id="ARBA00022825"/>
    </source>
</evidence>
<comment type="similarity">
    <text evidence="7">Belongs to the peptidase S1 family. CLIP subfamily.</text>
</comment>
<evidence type="ECO:0000313" key="12">
    <source>
        <dbReference type="EnsemblMetazoa" id="AMIN004928-PA"/>
    </source>
</evidence>
<reference evidence="12" key="2">
    <citation type="submission" date="2020-05" db="UniProtKB">
        <authorList>
            <consortium name="EnsemblMetazoa"/>
        </authorList>
    </citation>
    <scope>IDENTIFICATION</scope>
    <source>
        <strain evidence="12">MINIMUS1</strain>
    </source>
</reference>
<feature type="region of interest" description="Disordered" evidence="9">
    <location>
        <begin position="331"/>
        <end position="351"/>
    </location>
</feature>
<dbReference type="InterPro" id="IPR018114">
    <property type="entry name" value="TRYPSIN_HIS"/>
</dbReference>
<feature type="domain" description="Peptidase S1" evidence="11">
    <location>
        <begin position="83"/>
        <end position="319"/>
    </location>
</feature>